<dbReference type="InterPro" id="IPR036249">
    <property type="entry name" value="Thioredoxin-like_sf"/>
</dbReference>
<feature type="compositionally biased region" description="Basic and acidic residues" evidence="1">
    <location>
        <begin position="1730"/>
        <end position="1748"/>
    </location>
</feature>
<gene>
    <name evidence="2" type="ORF">NLI96_g2085</name>
</gene>
<feature type="region of interest" description="Disordered" evidence="1">
    <location>
        <begin position="523"/>
        <end position="785"/>
    </location>
</feature>
<sequence>MSYAGYDKYHTIRSNHTQQPTSSYYANNNATTGSLNGNGNVSDTSTNGYSNSNTRVRRKPAPPPFPYSSKYPHPDPTDPFAPLTVLREKAYSTRATSASPTNALDAGYPPTSAMISPTAGMGGGYAQQLHHQQQYYGAGNNGRQSPTADVVVYGGQHRATESPQPQIHQPKSTRPWFGLAGGYHSDSVKPSRPPKSRTRTEIETPPSQPFAFARQGPIAESTPRRERSAPPQQQQQVFSDSEYHYRRRSQSALVLPQTQQEQHQHQEQQQQQQQQSHSHSQTHHSQTQSQQAGGSGSGGGTSSKSGAPPRSSSRADASRQYTYDDRQSHGYMFNDLIDDVDDDLVRERDRNRNGYGNRRRYGHRVNDQDQQQLQPQRTTNTNLDASPKESRIGSPLIRTSPKMSSPSSSLEVEEGELEDRIHPDDDEVQSRHPTPPMTPDREGSLSTMSVSPREISIPGTAGSGGTGSTGGAVVGIGIGPGHGQAVGVATTRITSGSRRSGSHSPPLIGDVPPKALRKLKGKTVPVPVPRSTDHLLVESQLRPTQRQQEQERQRQPSPVIPRLLEATPIPKDTPATIHSADFPILRVRPKPESAPPSPLHPPNSLTHTSHISHPYAQPLSSNPSQTNYAHNHNNPITHSPMRHAESEPESMPMDHVRKKTSSFSSLKRRLGARGSFNAGGSSSTTGVRGKRISNPRPIPAHERKSSTGSDSSYEPLLAPIPPTSVSAAIASVGPTQSSSVSATRASSATVSNHVNAMSSSSATKGEQAQAEATRPSVSNFPKPKKSLSHVNLALKPLPNVSMGPSLAPSANPSMQGAVVPPPMVIPTEERNFDEFHPRLGLQYPPPSPMEFRPDPRRFLGPGRGPHSHSRQPSLPKCIPSLRPPKPEYESDVEDESAYTALLAIRELLTPEPVLRSLERFRDISPAYAVSPSVLTQATPEPLSALLPPPASLPPPSIPSIPTIPSPPPTSPLRPQKRLAPAKHRSDSPARDSRAISPTPPRPESPAVIRSKSPPPHSRAETAPPAVIDVSPAIPYRGPGPLPLTPPPRSKSPAQFQEKVQPSIQSVVRARSPTPPRQRPSSPHGSIGRSKRVVQEASEDEDVVVIAPTNDYLPVAQLRKQTPPMSRQTTNTTQSSSGRRPSIQQPTRESPNSNAASKRQEMRESNVGPLIEDEESDYPVAELRKPTQRQATPPVQSSSRRPSVQSAASGSNRDSPSRTRVRREEPPREEEVVIEPPTESSANQRRKPTQPPRTTSDRQTQTTATVQPSIRRPSALPSGRDTPSRQRVREEPVELESETDVETPYAPPPKLRKQPQTVGRQTSTVPTRVPPAAAQNVLPLKPSRPRARSPSPPPPPPPPPAARVRSPDFTRSPPSNRQIPETPEPTPARLSPSARRQRPDPPTPAFTAPSLDLTVHSHSQPFQPSGSRSLDYGPRTAGSFGSTRRGYSYPHIPFDEHALVTKEQLARAANLSVVAQSGIRMPFGDLFRDKKVIVCVIRHFWCHADQDYMYHVCKSVDTESLRRAGVELVIIGNGSHGMIKSYKNIFRSPFPIYTDPTNQLQAALGMTLRSNDPGPDSERGMYIRHGIVGGIAMVVRNALRVGMPVWEKGGDAHQLGGEFVFGPGNTCSFAHRMTTTRSHSPILNVVAAAGVQHYRIGTPARGRSGSDESSRTATQEDDGKWAQPHLSVSPQQSRQTTQRRREKQKIQRRAPSEEQWQRSRTPITGMTRGGRNNDDSIPARRSDERHEESDNASLYDHWGLTSTMKKYATSTVETDREDERLRPRSRRTHRKQQYRQQTHPRALHVANPDKTFNEPSGQRGRDAWETDDDEGEGSNGRYGRMKDSGLYYNS</sequence>
<feature type="compositionally biased region" description="Low complexity" evidence="1">
    <location>
        <begin position="302"/>
        <end position="319"/>
    </location>
</feature>
<feature type="compositionally biased region" description="Pro residues" evidence="1">
    <location>
        <begin position="1349"/>
        <end position="1360"/>
    </location>
</feature>
<feature type="compositionally biased region" description="Pro residues" evidence="1">
    <location>
        <begin position="1037"/>
        <end position="1049"/>
    </location>
</feature>
<evidence type="ECO:0000256" key="1">
    <source>
        <dbReference type="SAM" id="MobiDB-lite"/>
    </source>
</evidence>
<feature type="region of interest" description="Disordered" evidence="1">
    <location>
        <begin position="133"/>
        <end position="326"/>
    </location>
</feature>
<dbReference type="EMBL" id="JANAWD010000044">
    <property type="protein sequence ID" value="KAJ3489486.1"/>
    <property type="molecule type" value="Genomic_DNA"/>
</dbReference>
<feature type="compositionally biased region" description="Basic residues" evidence="1">
    <location>
        <begin position="656"/>
        <end position="671"/>
    </location>
</feature>
<dbReference type="Proteomes" id="UP001212997">
    <property type="component" value="Unassembled WGS sequence"/>
</dbReference>
<feature type="compositionally biased region" description="Polar residues" evidence="1">
    <location>
        <begin position="230"/>
        <end position="239"/>
    </location>
</feature>
<feature type="compositionally biased region" description="Basic and acidic residues" evidence="1">
    <location>
        <begin position="1281"/>
        <end position="1291"/>
    </location>
</feature>
<dbReference type="Gene3D" id="3.40.30.10">
    <property type="entry name" value="Glutaredoxin"/>
    <property type="match status" value="1"/>
</dbReference>
<organism evidence="2 3">
    <name type="scientific">Meripilus lineatus</name>
    <dbReference type="NCBI Taxonomy" id="2056292"/>
    <lineage>
        <taxon>Eukaryota</taxon>
        <taxon>Fungi</taxon>
        <taxon>Dikarya</taxon>
        <taxon>Basidiomycota</taxon>
        <taxon>Agaricomycotina</taxon>
        <taxon>Agaricomycetes</taxon>
        <taxon>Polyporales</taxon>
        <taxon>Meripilaceae</taxon>
        <taxon>Meripilus</taxon>
    </lineage>
</organism>
<feature type="compositionally biased region" description="Basic and acidic residues" evidence="1">
    <location>
        <begin position="827"/>
        <end position="837"/>
    </location>
</feature>
<feature type="compositionally biased region" description="Low complexity" evidence="1">
    <location>
        <begin position="368"/>
        <end position="383"/>
    </location>
</feature>
<evidence type="ECO:0000313" key="3">
    <source>
        <dbReference type="Proteomes" id="UP001212997"/>
    </source>
</evidence>
<proteinExistence type="predicted"/>
<feature type="compositionally biased region" description="Basic and acidic residues" evidence="1">
    <location>
        <begin position="1221"/>
        <end position="1230"/>
    </location>
</feature>
<feature type="compositionally biased region" description="Polar residues" evidence="1">
    <location>
        <begin position="1053"/>
        <end position="1065"/>
    </location>
</feature>
<feature type="compositionally biased region" description="Polar residues" evidence="1">
    <location>
        <begin position="1141"/>
        <end position="1156"/>
    </location>
</feature>
<feature type="compositionally biased region" description="Basic residues" evidence="1">
    <location>
        <begin position="1782"/>
        <end position="1792"/>
    </location>
</feature>
<feature type="compositionally biased region" description="Polar residues" evidence="1">
    <location>
        <begin position="1313"/>
        <end position="1325"/>
    </location>
</feature>
<feature type="compositionally biased region" description="Polar residues" evidence="1">
    <location>
        <begin position="618"/>
        <end position="637"/>
    </location>
</feature>
<feature type="compositionally biased region" description="Polar residues" evidence="1">
    <location>
        <begin position="752"/>
        <end position="766"/>
    </location>
</feature>
<keyword evidence="3" id="KW-1185">Reference proteome</keyword>
<feature type="compositionally biased region" description="Basic residues" evidence="1">
    <location>
        <begin position="1696"/>
        <end position="1707"/>
    </location>
</feature>
<feature type="compositionally biased region" description="Polar residues" evidence="1">
    <location>
        <begin position="12"/>
        <end position="54"/>
    </location>
</feature>
<feature type="compositionally biased region" description="Pro residues" evidence="1">
    <location>
        <begin position="946"/>
        <end position="971"/>
    </location>
</feature>
<reference evidence="2" key="1">
    <citation type="submission" date="2022-07" db="EMBL/GenBank/DDBJ databases">
        <title>Genome Sequence of Physisporinus lineatus.</title>
        <authorList>
            <person name="Buettner E."/>
        </authorList>
    </citation>
    <scope>NUCLEOTIDE SEQUENCE</scope>
    <source>
        <strain evidence="2">VT162</strain>
    </source>
</reference>
<name>A0AAD5V901_9APHY</name>
<feature type="region of interest" description="Disordered" evidence="1">
    <location>
        <begin position="1"/>
        <end position="81"/>
    </location>
</feature>
<feature type="compositionally biased region" description="Polar residues" evidence="1">
    <location>
        <begin position="1759"/>
        <end position="1771"/>
    </location>
</feature>
<dbReference type="InterPro" id="IPR032801">
    <property type="entry name" value="PXL2A/B/C"/>
</dbReference>
<dbReference type="Pfam" id="PF13911">
    <property type="entry name" value="AhpC-TSA_2"/>
    <property type="match status" value="1"/>
</dbReference>
<feature type="compositionally biased region" description="Basic and acidic residues" evidence="1">
    <location>
        <begin position="1772"/>
        <end position="1781"/>
    </location>
</feature>
<feature type="compositionally biased region" description="Polar residues" evidence="1">
    <location>
        <begin position="161"/>
        <end position="172"/>
    </location>
</feature>
<feature type="region of interest" description="Disordered" evidence="1">
    <location>
        <begin position="349"/>
        <end position="468"/>
    </location>
</feature>
<feature type="compositionally biased region" description="Basic and acidic residues" evidence="1">
    <location>
        <begin position="983"/>
        <end position="993"/>
    </location>
</feature>
<feature type="compositionally biased region" description="Low complexity" evidence="1">
    <location>
        <begin position="1125"/>
        <end position="1139"/>
    </location>
</feature>
<feature type="compositionally biased region" description="Low complexity" evidence="1">
    <location>
        <begin position="737"/>
        <end position="751"/>
    </location>
</feature>
<accession>A0AAD5V901</accession>
<evidence type="ECO:0000313" key="2">
    <source>
        <dbReference type="EMBL" id="KAJ3489486.1"/>
    </source>
</evidence>
<dbReference type="SUPFAM" id="SSF52833">
    <property type="entry name" value="Thioredoxin-like"/>
    <property type="match status" value="1"/>
</dbReference>
<feature type="region of interest" description="Disordered" evidence="1">
    <location>
        <begin position="940"/>
        <end position="1443"/>
    </location>
</feature>
<feature type="compositionally biased region" description="Polar residues" evidence="1">
    <location>
        <begin position="1415"/>
        <end position="1427"/>
    </location>
</feature>
<dbReference type="PANTHER" id="PTHR28630:SF3">
    <property type="entry name" value="PEROXIREDOXIN-LIKE 2C"/>
    <property type="match status" value="1"/>
</dbReference>
<feature type="compositionally biased region" description="Low complexity" evidence="1">
    <location>
        <begin position="257"/>
        <end position="292"/>
    </location>
</feature>
<protein>
    <submittedName>
        <fullName evidence="2">Uncharacterized protein</fullName>
    </submittedName>
</protein>
<comment type="caution">
    <text evidence="2">The sequence shown here is derived from an EMBL/GenBank/DDBJ whole genome shotgun (WGS) entry which is preliminary data.</text>
</comment>
<feature type="compositionally biased region" description="Low complexity" evidence="1">
    <location>
        <begin position="1251"/>
        <end position="1264"/>
    </location>
</feature>
<feature type="region of interest" description="Disordered" evidence="1">
    <location>
        <begin position="1655"/>
        <end position="1849"/>
    </location>
</feature>
<feature type="compositionally biased region" description="Pro residues" evidence="1">
    <location>
        <begin position="592"/>
        <end position="601"/>
    </location>
</feature>
<feature type="compositionally biased region" description="Low complexity" evidence="1">
    <location>
        <begin position="1193"/>
        <end position="1208"/>
    </location>
</feature>
<dbReference type="CDD" id="cd02970">
    <property type="entry name" value="PRX_like2"/>
    <property type="match status" value="1"/>
</dbReference>
<feature type="region of interest" description="Disordered" evidence="1">
    <location>
        <begin position="804"/>
        <end position="895"/>
    </location>
</feature>
<dbReference type="PANTHER" id="PTHR28630">
    <property type="match status" value="1"/>
</dbReference>